<dbReference type="Proteomes" id="UP000001075">
    <property type="component" value="Unassembled WGS sequence"/>
</dbReference>
<accession>G3H4E7</accession>
<proteinExistence type="predicted"/>
<feature type="chain" id="PRO_5003444152" evidence="2">
    <location>
        <begin position="21"/>
        <end position="93"/>
    </location>
</feature>
<sequence length="93" mass="10258">MKMWPAYLVLLLLHHQGAVSSMSSRICGHTRKFLLLSTLQPHPGGSPEWPVTLLEPHQDARETLLSSLEGRHLSGATSPGSPAEEDYICRATR</sequence>
<name>G3H4E7_CRIGR</name>
<keyword evidence="2" id="KW-0732">Signal</keyword>
<evidence type="ECO:0000256" key="2">
    <source>
        <dbReference type="SAM" id="SignalP"/>
    </source>
</evidence>
<dbReference type="InParanoid" id="G3H4E7"/>
<dbReference type="AlphaFoldDB" id="G3H4E7"/>
<evidence type="ECO:0000256" key="1">
    <source>
        <dbReference type="SAM" id="MobiDB-lite"/>
    </source>
</evidence>
<feature type="signal peptide" evidence="2">
    <location>
        <begin position="1"/>
        <end position="20"/>
    </location>
</feature>
<evidence type="ECO:0000313" key="4">
    <source>
        <dbReference type="Proteomes" id="UP000001075"/>
    </source>
</evidence>
<reference evidence="4" key="1">
    <citation type="journal article" date="2011" name="Nat. Biotechnol.">
        <title>The genomic sequence of the Chinese hamster ovary (CHO)-K1 cell line.</title>
        <authorList>
            <person name="Xu X."/>
            <person name="Nagarajan H."/>
            <person name="Lewis N.E."/>
            <person name="Pan S."/>
            <person name="Cai Z."/>
            <person name="Liu X."/>
            <person name="Chen W."/>
            <person name="Xie M."/>
            <person name="Wang W."/>
            <person name="Hammond S."/>
            <person name="Andersen M.R."/>
            <person name="Neff N."/>
            <person name="Passarelli B."/>
            <person name="Koh W."/>
            <person name="Fan H.C."/>
            <person name="Wang J."/>
            <person name="Gui Y."/>
            <person name="Lee K.H."/>
            <person name="Betenbaugh M.J."/>
            <person name="Quake S.R."/>
            <person name="Famili I."/>
            <person name="Palsson B.O."/>
            <person name="Wang J."/>
        </authorList>
    </citation>
    <scope>NUCLEOTIDE SEQUENCE [LARGE SCALE GENOMIC DNA]</scope>
    <source>
        <strain evidence="4">CHO K1 cell line</strain>
    </source>
</reference>
<gene>
    <name evidence="3" type="ORF">I79_005148</name>
</gene>
<evidence type="ECO:0000313" key="3">
    <source>
        <dbReference type="EMBL" id="EGV97489.1"/>
    </source>
</evidence>
<protein>
    <submittedName>
        <fullName evidence="3">Uncharacterized protein</fullName>
    </submittedName>
</protein>
<organism evidence="3 4">
    <name type="scientific">Cricetulus griseus</name>
    <name type="common">Chinese hamster</name>
    <name type="synonym">Cricetulus barabensis griseus</name>
    <dbReference type="NCBI Taxonomy" id="10029"/>
    <lineage>
        <taxon>Eukaryota</taxon>
        <taxon>Metazoa</taxon>
        <taxon>Chordata</taxon>
        <taxon>Craniata</taxon>
        <taxon>Vertebrata</taxon>
        <taxon>Euteleostomi</taxon>
        <taxon>Mammalia</taxon>
        <taxon>Eutheria</taxon>
        <taxon>Euarchontoglires</taxon>
        <taxon>Glires</taxon>
        <taxon>Rodentia</taxon>
        <taxon>Myomorpha</taxon>
        <taxon>Muroidea</taxon>
        <taxon>Cricetidae</taxon>
        <taxon>Cricetinae</taxon>
        <taxon>Cricetulus</taxon>
    </lineage>
</organism>
<dbReference type="EMBL" id="JH000137">
    <property type="protein sequence ID" value="EGV97489.1"/>
    <property type="molecule type" value="Genomic_DNA"/>
</dbReference>
<feature type="region of interest" description="Disordered" evidence="1">
    <location>
        <begin position="71"/>
        <end position="93"/>
    </location>
</feature>